<evidence type="ECO:0000256" key="9">
    <source>
        <dbReference type="RuleBase" id="RU000477"/>
    </source>
</evidence>
<evidence type="ECO:0000313" key="12">
    <source>
        <dbReference type="Proteomes" id="UP000008370"/>
    </source>
</evidence>
<dbReference type="GO" id="GO:0015254">
    <property type="term" value="F:glycerol channel activity"/>
    <property type="evidence" value="ECO:0007669"/>
    <property type="project" value="TreeGrafter"/>
</dbReference>
<accession>K5WMV9</accession>
<evidence type="ECO:0000256" key="5">
    <source>
        <dbReference type="ARBA" id="ARBA00022737"/>
    </source>
</evidence>
<keyword evidence="3 9" id="KW-0813">Transport</keyword>
<dbReference type="InParanoid" id="K5WMV9"/>
<dbReference type="FunCoup" id="K5WMV9">
    <property type="interactions" value="49"/>
</dbReference>
<feature type="transmembrane region" description="Helical" evidence="10">
    <location>
        <begin position="99"/>
        <end position="123"/>
    </location>
</feature>
<evidence type="ECO:0000313" key="11">
    <source>
        <dbReference type="EMBL" id="EKM51662.1"/>
    </source>
</evidence>
<evidence type="ECO:0000256" key="10">
    <source>
        <dbReference type="SAM" id="Phobius"/>
    </source>
</evidence>
<feature type="transmembrane region" description="Helical" evidence="10">
    <location>
        <begin position="62"/>
        <end position="79"/>
    </location>
</feature>
<dbReference type="InterPro" id="IPR022357">
    <property type="entry name" value="MIP_CS"/>
</dbReference>
<keyword evidence="6 10" id="KW-1133">Transmembrane helix</keyword>
<dbReference type="Proteomes" id="UP000008370">
    <property type="component" value="Unassembled WGS sequence"/>
</dbReference>
<dbReference type="STRING" id="650164.K5WMV9"/>
<evidence type="ECO:0000256" key="4">
    <source>
        <dbReference type="ARBA" id="ARBA00022692"/>
    </source>
</evidence>
<dbReference type="GeneID" id="18918133"/>
<sequence>MSTSSGASIIEYTTTKRIPSKEFTEHVEHAHKDGSFVSSASMEHYTRYPNRWSRVRELVREYVAEFFGVMILIIFGNGVDCQVVLTGNTAVAPSPKGDYLSISFGWAVGTALGVWVSSGISGGHINPAVTIALATFRDFPWRKVPGYIFAQVMGGLCGAGIIYANYIHAIDLYEGGRHIRTVPGTASLFSTYAASYMTSVSCFFDEFVGTAVLLIVVCALTDRNNGPPPAGLVPLALFLTILGIGASLGYQTGYAINPARDLGPRLLTAMVGYGGAVFSFRNQYWLWCPVIAPIVGGLVGTFLYDAFFFVGQESLLNRPDANARRAHEQAIRAERQKPIAGTQGV</sequence>
<dbReference type="Pfam" id="PF00230">
    <property type="entry name" value="MIP"/>
    <property type="match status" value="1"/>
</dbReference>
<name>K5WMV9_PHACS</name>
<keyword evidence="7 10" id="KW-0472">Membrane</keyword>
<dbReference type="InterPro" id="IPR050363">
    <property type="entry name" value="MIP/Aquaporin"/>
</dbReference>
<evidence type="ECO:0000256" key="2">
    <source>
        <dbReference type="ARBA" id="ARBA00006175"/>
    </source>
</evidence>
<dbReference type="OrthoDB" id="3222at2759"/>
<feature type="transmembrane region" description="Helical" evidence="10">
    <location>
        <begin position="144"/>
        <end position="164"/>
    </location>
</feature>
<protein>
    <recommendedName>
        <fullName evidence="13">Aquaporin</fullName>
    </recommendedName>
</protein>
<evidence type="ECO:0000256" key="6">
    <source>
        <dbReference type="ARBA" id="ARBA00022989"/>
    </source>
</evidence>
<dbReference type="Gene3D" id="1.20.1080.10">
    <property type="entry name" value="Glycerol uptake facilitator protein"/>
    <property type="match status" value="1"/>
</dbReference>
<dbReference type="GO" id="GO:0015250">
    <property type="term" value="F:water channel activity"/>
    <property type="evidence" value="ECO:0007669"/>
    <property type="project" value="TreeGrafter"/>
</dbReference>
<dbReference type="HOGENOM" id="CLU_020019_9_0_1"/>
<comment type="similarity">
    <text evidence="2 9">Belongs to the MIP/aquaporin (TC 1.A.8) family.</text>
</comment>
<dbReference type="SUPFAM" id="SSF81338">
    <property type="entry name" value="Aquaporin-like"/>
    <property type="match status" value="1"/>
</dbReference>
<dbReference type="FunFam" id="1.20.1080.10:FF:000027">
    <property type="entry name" value="MIP aquaporin"/>
    <property type="match status" value="1"/>
</dbReference>
<feature type="transmembrane region" description="Helical" evidence="10">
    <location>
        <begin position="262"/>
        <end position="280"/>
    </location>
</feature>
<dbReference type="AlphaFoldDB" id="K5WMV9"/>
<proteinExistence type="inferred from homology"/>
<dbReference type="EMBL" id="JH930476">
    <property type="protein sequence ID" value="EKM51662.1"/>
    <property type="molecule type" value="Genomic_DNA"/>
</dbReference>
<comment type="catalytic activity">
    <reaction evidence="8">
        <text>H2O(in) = H2O(out)</text>
        <dbReference type="Rhea" id="RHEA:29667"/>
        <dbReference type="ChEBI" id="CHEBI:15377"/>
    </reaction>
</comment>
<evidence type="ECO:0008006" key="13">
    <source>
        <dbReference type="Google" id="ProtNLM"/>
    </source>
</evidence>
<dbReference type="NCBIfam" id="TIGR00861">
    <property type="entry name" value="MIP"/>
    <property type="match status" value="1"/>
</dbReference>
<evidence type="ECO:0000256" key="7">
    <source>
        <dbReference type="ARBA" id="ARBA00023136"/>
    </source>
</evidence>
<keyword evidence="12" id="KW-1185">Reference proteome</keyword>
<dbReference type="PANTHER" id="PTHR43829">
    <property type="entry name" value="AQUAPORIN OR AQUAGLYCEROPORIN RELATED"/>
    <property type="match status" value="1"/>
</dbReference>
<dbReference type="InterPro" id="IPR000425">
    <property type="entry name" value="MIP"/>
</dbReference>
<dbReference type="KEGG" id="pco:PHACADRAFT_261928"/>
<dbReference type="PANTHER" id="PTHR43829:SF9">
    <property type="entry name" value="AQUAPORIN-9"/>
    <property type="match status" value="1"/>
</dbReference>
<comment type="subcellular location">
    <subcellularLocation>
        <location evidence="1">Membrane</location>
        <topology evidence="1">Multi-pass membrane protein</topology>
    </subcellularLocation>
</comment>
<feature type="transmembrane region" description="Helical" evidence="10">
    <location>
        <begin position="287"/>
        <end position="310"/>
    </location>
</feature>
<dbReference type="GO" id="GO:0005886">
    <property type="term" value="C:plasma membrane"/>
    <property type="evidence" value="ECO:0007669"/>
    <property type="project" value="TreeGrafter"/>
</dbReference>
<dbReference type="CDD" id="cd00333">
    <property type="entry name" value="MIP"/>
    <property type="match status" value="1"/>
</dbReference>
<keyword evidence="5" id="KW-0677">Repeat</keyword>
<dbReference type="PRINTS" id="PR00783">
    <property type="entry name" value="MINTRINSICP"/>
</dbReference>
<evidence type="ECO:0000256" key="3">
    <source>
        <dbReference type="ARBA" id="ARBA00022448"/>
    </source>
</evidence>
<feature type="transmembrane region" description="Helical" evidence="10">
    <location>
        <begin position="196"/>
        <end position="220"/>
    </location>
</feature>
<evidence type="ECO:0000256" key="8">
    <source>
        <dbReference type="ARBA" id="ARBA00034651"/>
    </source>
</evidence>
<reference evidence="11 12" key="1">
    <citation type="journal article" date="2012" name="BMC Genomics">
        <title>Comparative genomics of the white-rot fungi, Phanerochaete carnosa and P. chrysosporium, to elucidate the genetic basis of the distinct wood types they colonize.</title>
        <authorList>
            <person name="Suzuki H."/>
            <person name="MacDonald J."/>
            <person name="Syed K."/>
            <person name="Salamov A."/>
            <person name="Hori C."/>
            <person name="Aerts A."/>
            <person name="Henrissat B."/>
            <person name="Wiebenga A."/>
            <person name="vanKuyk P.A."/>
            <person name="Barry K."/>
            <person name="Lindquist E."/>
            <person name="LaButti K."/>
            <person name="Lapidus A."/>
            <person name="Lucas S."/>
            <person name="Coutinho P."/>
            <person name="Gong Y."/>
            <person name="Samejima M."/>
            <person name="Mahadevan R."/>
            <person name="Abou-Zaid M."/>
            <person name="de Vries R.P."/>
            <person name="Igarashi K."/>
            <person name="Yadav J.S."/>
            <person name="Grigoriev I.V."/>
            <person name="Master E.R."/>
        </authorList>
    </citation>
    <scope>NUCLEOTIDE SEQUENCE [LARGE SCALE GENOMIC DNA]</scope>
    <source>
        <strain evidence="11 12">HHB-10118-sp</strain>
    </source>
</reference>
<dbReference type="InterPro" id="IPR023271">
    <property type="entry name" value="Aquaporin-like"/>
</dbReference>
<evidence type="ECO:0000256" key="1">
    <source>
        <dbReference type="ARBA" id="ARBA00004141"/>
    </source>
</evidence>
<dbReference type="PROSITE" id="PS00221">
    <property type="entry name" value="MIP"/>
    <property type="match status" value="1"/>
</dbReference>
<feature type="transmembrane region" description="Helical" evidence="10">
    <location>
        <begin position="232"/>
        <end position="250"/>
    </location>
</feature>
<organism evidence="11 12">
    <name type="scientific">Phanerochaete carnosa (strain HHB-10118-sp)</name>
    <name type="common">White-rot fungus</name>
    <name type="synonym">Peniophora carnosa</name>
    <dbReference type="NCBI Taxonomy" id="650164"/>
    <lineage>
        <taxon>Eukaryota</taxon>
        <taxon>Fungi</taxon>
        <taxon>Dikarya</taxon>
        <taxon>Basidiomycota</taxon>
        <taxon>Agaricomycotina</taxon>
        <taxon>Agaricomycetes</taxon>
        <taxon>Polyporales</taxon>
        <taxon>Phanerochaetaceae</taxon>
        <taxon>Phanerochaete</taxon>
    </lineage>
</organism>
<keyword evidence="4 9" id="KW-0812">Transmembrane</keyword>
<dbReference type="RefSeq" id="XP_007399469.1">
    <property type="nucleotide sequence ID" value="XM_007399407.1"/>
</dbReference>
<gene>
    <name evidence="11" type="ORF">PHACADRAFT_261928</name>
</gene>